<feature type="compositionally biased region" description="Low complexity" evidence="1">
    <location>
        <begin position="357"/>
        <end position="367"/>
    </location>
</feature>
<dbReference type="InterPro" id="IPR019350">
    <property type="entry name" value="RNA_pol_I-sp_TIF_RRN6-like"/>
</dbReference>
<proteinExistence type="predicted"/>
<evidence type="ECO:0000313" key="4">
    <source>
        <dbReference type="Proteomes" id="UP001197093"/>
    </source>
</evidence>
<evidence type="ECO:0000313" key="3">
    <source>
        <dbReference type="EMBL" id="KAG7285269.1"/>
    </source>
</evidence>
<feature type="compositionally biased region" description="Low complexity" evidence="1">
    <location>
        <begin position="214"/>
        <end position="239"/>
    </location>
</feature>
<feature type="domain" description="RRN6 K-rich C-terminal" evidence="2">
    <location>
        <begin position="280"/>
        <end position="385"/>
    </location>
</feature>
<reference evidence="3" key="1">
    <citation type="submission" date="2023-02" db="EMBL/GenBank/DDBJ databases">
        <authorList>
            <person name="Palmer J.M."/>
        </authorList>
    </citation>
    <scope>NUCLEOTIDE SEQUENCE</scope>
    <source>
        <strain evidence="3">FW57</strain>
    </source>
</reference>
<name>A0AAD4EPW7_9PEZI</name>
<protein>
    <recommendedName>
        <fullName evidence="2">RRN6 K-rich C-terminal domain-containing protein</fullName>
    </recommendedName>
</protein>
<dbReference type="PANTHER" id="PTHR28221:SF2">
    <property type="entry name" value="RNA POLYMERASE I-SPECIFIC TRANSCRIPTION INITIATION FACTOR RRN6"/>
    <property type="match status" value="1"/>
</dbReference>
<dbReference type="GO" id="GO:0001179">
    <property type="term" value="F:RNA polymerase I general transcription initiation factor binding"/>
    <property type="evidence" value="ECO:0007669"/>
    <property type="project" value="TreeGrafter"/>
</dbReference>
<evidence type="ECO:0000256" key="1">
    <source>
        <dbReference type="SAM" id="MobiDB-lite"/>
    </source>
</evidence>
<keyword evidence="4" id="KW-1185">Reference proteome</keyword>
<dbReference type="GO" id="GO:0001163">
    <property type="term" value="F:RNA polymerase I transcription regulatory region sequence-specific DNA binding"/>
    <property type="evidence" value="ECO:0007669"/>
    <property type="project" value="TreeGrafter"/>
</dbReference>
<feature type="compositionally biased region" description="Polar residues" evidence="1">
    <location>
        <begin position="421"/>
        <end position="435"/>
    </location>
</feature>
<dbReference type="GO" id="GO:0070860">
    <property type="term" value="C:RNA polymerase I core factor complex"/>
    <property type="evidence" value="ECO:0007669"/>
    <property type="project" value="TreeGrafter"/>
</dbReference>
<evidence type="ECO:0000259" key="2">
    <source>
        <dbReference type="Pfam" id="PF20639"/>
    </source>
</evidence>
<dbReference type="PANTHER" id="PTHR28221">
    <property type="entry name" value="RNA POLYMERASE I-SPECIFIC TRANSCRIPTION INITIATION FACTOR RRN6"/>
    <property type="match status" value="1"/>
</dbReference>
<dbReference type="AlphaFoldDB" id="A0AAD4EPW7"/>
<feature type="compositionally biased region" description="Basic residues" evidence="1">
    <location>
        <begin position="454"/>
        <end position="463"/>
    </location>
</feature>
<dbReference type="GO" id="GO:0042790">
    <property type="term" value="P:nucleolar large rRNA transcription by RNA polymerase I"/>
    <property type="evidence" value="ECO:0007669"/>
    <property type="project" value="TreeGrafter"/>
</dbReference>
<organism evidence="3 4">
    <name type="scientific">Staphylotrichum longicolle</name>
    <dbReference type="NCBI Taxonomy" id="669026"/>
    <lineage>
        <taxon>Eukaryota</taxon>
        <taxon>Fungi</taxon>
        <taxon>Dikarya</taxon>
        <taxon>Ascomycota</taxon>
        <taxon>Pezizomycotina</taxon>
        <taxon>Sordariomycetes</taxon>
        <taxon>Sordariomycetidae</taxon>
        <taxon>Sordariales</taxon>
        <taxon>Chaetomiaceae</taxon>
        <taxon>Staphylotrichum</taxon>
    </lineage>
</organism>
<dbReference type="InterPro" id="IPR048536">
    <property type="entry name" value="Rrn6_K-rich"/>
</dbReference>
<gene>
    <name evidence="3" type="ORF">NEMBOFW57_009890</name>
</gene>
<dbReference type="Pfam" id="PF20639">
    <property type="entry name" value="Rrn6_K-rich"/>
    <property type="match status" value="1"/>
</dbReference>
<dbReference type="Proteomes" id="UP001197093">
    <property type="component" value="Unassembled WGS sequence"/>
</dbReference>
<accession>A0AAD4EPW7</accession>
<dbReference type="EMBL" id="JAHCVI010000005">
    <property type="protein sequence ID" value="KAG7285269.1"/>
    <property type="molecule type" value="Genomic_DNA"/>
</dbReference>
<feature type="region of interest" description="Disordered" evidence="1">
    <location>
        <begin position="213"/>
        <end position="254"/>
    </location>
</feature>
<sequence length="471" mass="52579">MRKAQLRFFQLLTLGQDLDVHSALEAVEEDGQHRLKLLQSLTDAFAVPDEFDERAVFGKRGLERVALERLKGGIQQRIDFGLVAQRLTSAEEKDDHKLLEDGVDFGFIAEAIEREKEDGKDLLQLAREWDAQQEPLHRRADEWLFVPEARRPLIDFGPDDLVEKLRDLFLETQTSNDETHHQKREQVLQNMAAEMFLSNIGVSAVPESWTAPESQLSSSLPFPSSPSLMSSQPSLPTSLKGKGKAREPEAEQGDTVALRLRKYAALNTSATIYGEPTLALSRWDLGANPDDITWKPGQDLEAEEAIDRRRRKIEARRRKAERLSQRILGEDSFMMDQSSQSLGGPSSQTLPMILSTSQPSQSQSQSQMAPPLEFSSQPQMGGFGTPRVRAGSPLRREYRRDSGMGTGAPAPPPFSSKRMGQGSSQLQGTPSQPKSQMLPGLFGGRPSFSPFKRSPLKKGKRKSELRMSGFR</sequence>
<comment type="caution">
    <text evidence="3">The sequence shown here is derived from an EMBL/GenBank/DDBJ whole genome shotgun (WGS) entry which is preliminary data.</text>
</comment>
<feature type="region of interest" description="Disordered" evidence="1">
    <location>
        <begin position="328"/>
        <end position="471"/>
    </location>
</feature>
<feature type="compositionally biased region" description="Low complexity" evidence="1">
    <location>
        <begin position="337"/>
        <end position="348"/>
    </location>
</feature>